<dbReference type="OrthoDB" id="9811902at2"/>
<comment type="caution">
    <text evidence="4">The sequence shown here is derived from an EMBL/GenBank/DDBJ whole genome shotgun (WGS) entry which is preliminary data.</text>
</comment>
<dbReference type="RefSeq" id="WP_109619813.1">
    <property type="nucleotide sequence ID" value="NZ_QGDO01000004.1"/>
</dbReference>
<protein>
    <submittedName>
        <fullName evidence="4">Colanic acid biosynthesis glycosyl transferase WcaI</fullName>
    </submittedName>
</protein>
<evidence type="ECO:0000313" key="4">
    <source>
        <dbReference type="EMBL" id="PWJ40931.1"/>
    </source>
</evidence>
<dbReference type="NCBIfam" id="NF007640">
    <property type="entry name" value="PRK10307.1"/>
    <property type="match status" value="1"/>
</dbReference>
<name>A0A315Z7M7_SEDFL</name>
<evidence type="ECO:0000259" key="3">
    <source>
        <dbReference type="Pfam" id="PF13579"/>
    </source>
</evidence>
<feature type="domain" description="Glycosyltransferase subfamily 4-like N-terminal" evidence="3">
    <location>
        <begin position="17"/>
        <end position="190"/>
    </location>
</feature>
<evidence type="ECO:0000313" key="5">
    <source>
        <dbReference type="Proteomes" id="UP000245535"/>
    </source>
</evidence>
<dbReference type="InterPro" id="IPR028098">
    <property type="entry name" value="Glyco_trans_4-like_N"/>
</dbReference>
<dbReference type="GO" id="GO:0009103">
    <property type="term" value="P:lipopolysaccharide biosynthetic process"/>
    <property type="evidence" value="ECO:0007669"/>
    <property type="project" value="TreeGrafter"/>
</dbReference>
<organism evidence="4 5">
    <name type="scientific">Sediminitomix flava</name>
    <dbReference type="NCBI Taxonomy" id="379075"/>
    <lineage>
        <taxon>Bacteria</taxon>
        <taxon>Pseudomonadati</taxon>
        <taxon>Bacteroidota</taxon>
        <taxon>Cytophagia</taxon>
        <taxon>Cytophagales</taxon>
        <taxon>Flammeovirgaceae</taxon>
        <taxon>Sediminitomix</taxon>
    </lineage>
</organism>
<dbReference type="Pfam" id="PF13579">
    <property type="entry name" value="Glyco_trans_4_4"/>
    <property type="match status" value="1"/>
</dbReference>
<evidence type="ECO:0000256" key="1">
    <source>
        <dbReference type="ARBA" id="ARBA00022679"/>
    </source>
</evidence>
<dbReference type="Gene3D" id="3.40.50.2000">
    <property type="entry name" value="Glycogen Phosphorylase B"/>
    <property type="match status" value="2"/>
</dbReference>
<accession>A0A315Z7M7</accession>
<dbReference type="SUPFAM" id="SSF53756">
    <property type="entry name" value="UDP-Glycosyltransferase/glycogen phosphorylase"/>
    <property type="match status" value="1"/>
</dbReference>
<evidence type="ECO:0000259" key="2">
    <source>
        <dbReference type="Pfam" id="PF00534"/>
    </source>
</evidence>
<dbReference type="GO" id="GO:0016757">
    <property type="term" value="F:glycosyltransferase activity"/>
    <property type="evidence" value="ECO:0007669"/>
    <property type="project" value="InterPro"/>
</dbReference>
<reference evidence="4 5" key="1">
    <citation type="submission" date="2018-03" db="EMBL/GenBank/DDBJ databases">
        <title>Genomic Encyclopedia of Archaeal and Bacterial Type Strains, Phase II (KMG-II): from individual species to whole genera.</title>
        <authorList>
            <person name="Goeker M."/>
        </authorList>
    </citation>
    <scope>NUCLEOTIDE SEQUENCE [LARGE SCALE GENOMIC DNA]</scope>
    <source>
        <strain evidence="4 5">DSM 28229</strain>
    </source>
</reference>
<dbReference type="Pfam" id="PF00534">
    <property type="entry name" value="Glycos_transf_1"/>
    <property type="match status" value="1"/>
</dbReference>
<gene>
    <name evidence="4" type="ORF">BC781_104197</name>
</gene>
<dbReference type="InterPro" id="IPR001296">
    <property type="entry name" value="Glyco_trans_1"/>
</dbReference>
<dbReference type="Proteomes" id="UP000245535">
    <property type="component" value="Unassembled WGS sequence"/>
</dbReference>
<dbReference type="AlphaFoldDB" id="A0A315Z7M7"/>
<proteinExistence type="predicted"/>
<dbReference type="EMBL" id="QGDO01000004">
    <property type="protein sequence ID" value="PWJ40931.1"/>
    <property type="molecule type" value="Genomic_DNA"/>
</dbReference>
<sequence length="407" mass="46363">MDIAIVGINYAPEDSAIGLYSAQMAEFLIKKNHNVSVITGYPYYPQWDIWVPYKKKGSYLRENINGVNVFRYKQYVPKKPTFLKRLIHLVDFTLGSILNIQKIKSADIVISVVPFTSSIFLGKLISWKTGGKLWVHIQDFEFDAAFESGLIGNKFHTRAMKKLLMEMEVSLLNKADRVSTISHGMLKKLASKSSSSSYYFPNWVDENKITPEKAKSGKWGKKSESFKVLYSGNIGAKQDWETYLKVVDFFKDDQSVEFVLVGNGAKRKELEKDLKEYKNIYIYNPVEYSELNTLLCFADLHVLFQKNDVIDTVMPSKLLGMMASEVPSLVTGNLSSEVNKVLTESQGGIFLDSNDFDGVVNTISDLKSDQYKSKDMGKNARKYIVDKFSYSKVLDDFMNELEELTHE</sequence>
<dbReference type="PANTHER" id="PTHR46401">
    <property type="entry name" value="GLYCOSYLTRANSFERASE WBBK-RELATED"/>
    <property type="match status" value="1"/>
</dbReference>
<keyword evidence="1 4" id="KW-0808">Transferase</keyword>
<dbReference type="CDD" id="cd03794">
    <property type="entry name" value="GT4_WbuB-like"/>
    <property type="match status" value="1"/>
</dbReference>
<keyword evidence="5" id="KW-1185">Reference proteome</keyword>
<dbReference type="PANTHER" id="PTHR46401:SF2">
    <property type="entry name" value="GLYCOSYLTRANSFERASE WBBK-RELATED"/>
    <property type="match status" value="1"/>
</dbReference>
<feature type="domain" description="Glycosyl transferase family 1" evidence="2">
    <location>
        <begin position="214"/>
        <end position="382"/>
    </location>
</feature>